<dbReference type="InterPro" id="IPR045140">
    <property type="entry name" value="SHCBP1-like"/>
</dbReference>
<dbReference type="EnsemblMetazoa" id="GBRI017129-RA">
    <property type="protein sequence ID" value="GBRI017129-PA"/>
    <property type="gene ID" value="GBRI017129"/>
</dbReference>
<accession>A0A1A9WEX0</accession>
<dbReference type="PANTHER" id="PTHR14695:SF4">
    <property type="entry name" value="PROTEIN NESSUN DORMA"/>
    <property type="match status" value="1"/>
</dbReference>
<organism evidence="3 4">
    <name type="scientific">Glossina brevipalpis</name>
    <dbReference type="NCBI Taxonomy" id="37001"/>
    <lineage>
        <taxon>Eukaryota</taxon>
        <taxon>Metazoa</taxon>
        <taxon>Ecdysozoa</taxon>
        <taxon>Arthropoda</taxon>
        <taxon>Hexapoda</taxon>
        <taxon>Insecta</taxon>
        <taxon>Pterygota</taxon>
        <taxon>Neoptera</taxon>
        <taxon>Endopterygota</taxon>
        <taxon>Diptera</taxon>
        <taxon>Brachycera</taxon>
        <taxon>Muscomorpha</taxon>
        <taxon>Hippoboscoidea</taxon>
        <taxon>Glossinidae</taxon>
        <taxon>Glossina</taxon>
    </lineage>
</organism>
<dbReference type="SUPFAM" id="SSF51126">
    <property type="entry name" value="Pectin lyase-like"/>
    <property type="match status" value="1"/>
</dbReference>
<dbReference type="InterPro" id="IPR012334">
    <property type="entry name" value="Pectin_lyas_fold"/>
</dbReference>
<dbReference type="AlphaFoldDB" id="A0A1A9WEX0"/>
<evidence type="ECO:0000313" key="3">
    <source>
        <dbReference type="EnsemblMetazoa" id="GBRI017129-PA"/>
    </source>
</evidence>
<evidence type="ECO:0000259" key="2">
    <source>
        <dbReference type="Pfam" id="PF23762"/>
    </source>
</evidence>
<feature type="domain" description="SHC SH2" evidence="2">
    <location>
        <begin position="28"/>
        <end position="248"/>
    </location>
</feature>
<dbReference type="InterPro" id="IPR011050">
    <property type="entry name" value="Pectin_lyase_fold/virulence"/>
</dbReference>
<dbReference type="Pfam" id="PF23762">
    <property type="entry name" value="SHCBP_N"/>
    <property type="match status" value="1"/>
</dbReference>
<evidence type="ECO:0000259" key="1">
    <source>
        <dbReference type="Pfam" id="PF05048"/>
    </source>
</evidence>
<proteinExistence type="predicted"/>
<keyword evidence="4" id="KW-1185">Reference proteome</keyword>
<dbReference type="PANTHER" id="PTHR14695">
    <property type="entry name" value="SHC SH2-DOMAIN BINDING PROTEIN 1-RELATED"/>
    <property type="match status" value="1"/>
</dbReference>
<reference evidence="3" key="2">
    <citation type="submission" date="2020-05" db="UniProtKB">
        <authorList>
            <consortium name="EnsemblMetazoa"/>
        </authorList>
    </citation>
    <scope>IDENTIFICATION</scope>
    <source>
        <strain evidence="3">IAEA</strain>
    </source>
</reference>
<feature type="domain" description="Periplasmic copper-binding protein NosD beta helix" evidence="1">
    <location>
        <begin position="389"/>
        <end position="489"/>
    </location>
</feature>
<dbReference type="Gene3D" id="2.160.20.10">
    <property type="entry name" value="Single-stranded right-handed beta-helix, Pectin lyase-like"/>
    <property type="match status" value="1"/>
</dbReference>
<dbReference type="GO" id="GO:0007112">
    <property type="term" value="P:male meiosis cytokinesis"/>
    <property type="evidence" value="ECO:0007669"/>
    <property type="project" value="TreeGrafter"/>
</dbReference>
<reference evidence="4" key="1">
    <citation type="submission" date="2014-03" db="EMBL/GenBank/DDBJ databases">
        <authorList>
            <person name="Aksoy S."/>
            <person name="Warren W."/>
            <person name="Wilson R.K."/>
        </authorList>
    </citation>
    <scope>NUCLEOTIDE SEQUENCE [LARGE SCALE GENOMIC DNA]</scope>
    <source>
        <strain evidence="4">IAEA</strain>
    </source>
</reference>
<name>A0A1A9WEX0_9MUSC</name>
<evidence type="ECO:0000313" key="4">
    <source>
        <dbReference type="Proteomes" id="UP000091820"/>
    </source>
</evidence>
<dbReference type="InterPro" id="IPR007742">
    <property type="entry name" value="NosD_dom"/>
</dbReference>
<sequence length="521" mass="59833">MEIYEFKKCLLDRLGESISVLLWKNKSIPASHVGTEWSYFIELQAEPTGWQALWKIPRALCEQLNVRFPTIVFGFVEQILFKEIKAIFKITAVTDDSIRLPELQEVALEDLWPTRAQENKELNVEQTADALDKLRFFYTHVWMPWDNENDDDFNWTEQTLELRIRLILDLRQGKIERPLAAYIRSLISEAKYVQNKLYYLETDISDDEEDIVIDSVAKQSRLTDLMRLRLRLSAIRTEFEMFENPDLRHVYQEVRSKDIQSIKIKSDSVPVCYVVLLSNSVEYQMEILRAVKEVVPDKSQVFLNHSLQDVLNVCKSSDKIYLSPGRHAVNFREYFNNNGVIYGLGSLNIENSIVDEKTVTLYSRDGDESLLIFNGNFSLVNVVIDCKNISTGIIVKSGSITLTNCKLLGKRTSSIQQGILCYDHSNLKLERCLIEDFGTGIMLQNNSSIILNNSSVSNCYVGLDMSEYAQAQFIAANILNSEKSGILYDSAIIDKSDEMILNLQKLDDIKRKDTNSVNFDN</sequence>
<dbReference type="InterPro" id="IPR057508">
    <property type="entry name" value="SHCBP-like_N"/>
</dbReference>
<dbReference type="Proteomes" id="UP000091820">
    <property type="component" value="Unassembled WGS sequence"/>
</dbReference>
<dbReference type="STRING" id="37001.A0A1A9WEX0"/>
<dbReference type="GO" id="GO:0007283">
    <property type="term" value="P:spermatogenesis"/>
    <property type="evidence" value="ECO:0007669"/>
    <property type="project" value="TreeGrafter"/>
</dbReference>
<dbReference type="Pfam" id="PF05048">
    <property type="entry name" value="NosD"/>
    <property type="match status" value="1"/>
</dbReference>
<protein>
    <submittedName>
        <fullName evidence="3">Uncharacterized protein</fullName>
    </submittedName>
</protein>
<dbReference type="VEuPathDB" id="VectorBase:GBRI017129"/>